<feature type="transmembrane region" description="Helical" evidence="11">
    <location>
        <begin position="12"/>
        <end position="35"/>
    </location>
</feature>
<proteinExistence type="inferred from homology"/>
<dbReference type="InterPro" id="IPR013545">
    <property type="entry name" value="T2SS_protein-GspG_C"/>
</dbReference>
<evidence type="ECO:0000256" key="11">
    <source>
        <dbReference type="SAM" id="Phobius"/>
    </source>
</evidence>
<keyword evidence="8 11" id="KW-1133">Transmembrane helix</keyword>
<dbReference type="Pfam" id="PF07963">
    <property type="entry name" value="N_methyl"/>
    <property type="match status" value="1"/>
</dbReference>
<evidence type="ECO:0000313" key="13">
    <source>
        <dbReference type="EMBL" id="QDQ25411.1"/>
    </source>
</evidence>
<protein>
    <recommendedName>
        <fullName evidence="3">Type II secretion system core protein G</fullName>
    </recommendedName>
</protein>
<evidence type="ECO:0000256" key="6">
    <source>
        <dbReference type="ARBA" id="ARBA00022519"/>
    </source>
</evidence>
<evidence type="ECO:0000256" key="3">
    <source>
        <dbReference type="ARBA" id="ARBA00020042"/>
    </source>
</evidence>
<evidence type="ECO:0000256" key="4">
    <source>
        <dbReference type="ARBA" id="ARBA00022475"/>
    </source>
</evidence>
<dbReference type="Gene3D" id="3.30.700.10">
    <property type="entry name" value="Glycoprotein, Type 4 Pilin"/>
    <property type="match status" value="1"/>
</dbReference>
<keyword evidence="14" id="KW-1185">Reference proteome</keyword>
<dbReference type="EMBL" id="CP041730">
    <property type="protein sequence ID" value="QDQ25411.1"/>
    <property type="molecule type" value="Genomic_DNA"/>
</dbReference>
<dbReference type="GO" id="GO:0015627">
    <property type="term" value="C:type II protein secretion system complex"/>
    <property type="evidence" value="ECO:0007669"/>
    <property type="project" value="InterPro"/>
</dbReference>
<dbReference type="NCBIfam" id="TIGR01710">
    <property type="entry name" value="typeII_sec_gspG"/>
    <property type="match status" value="1"/>
</dbReference>
<dbReference type="AlphaFoldDB" id="A0A516SB87"/>
<evidence type="ECO:0000259" key="12">
    <source>
        <dbReference type="Pfam" id="PF08334"/>
    </source>
</evidence>
<dbReference type="InterPro" id="IPR012902">
    <property type="entry name" value="N_methyl_site"/>
</dbReference>
<dbReference type="PRINTS" id="PR00813">
    <property type="entry name" value="BCTERIALGSPG"/>
</dbReference>
<dbReference type="Proteomes" id="UP000317550">
    <property type="component" value="Chromosome"/>
</dbReference>
<keyword evidence="5" id="KW-0488">Methylation</keyword>
<dbReference type="Pfam" id="PF08334">
    <property type="entry name" value="T2SSG"/>
    <property type="match status" value="1"/>
</dbReference>
<gene>
    <name evidence="13" type="primary">gspG</name>
    <name evidence="13" type="ORF">FNU76_03035</name>
</gene>
<dbReference type="PANTHER" id="PTHR30093">
    <property type="entry name" value="GENERAL SECRETION PATHWAY PROTEIN G"/>
    <property type="match status" value="1"/>
</dbReference>
<name>A0A516SB87_9NEIS</name>
<dbReference type="KEGG" id="cari:FNU76_03035"/>
<organism evidence="13 14">
    <name type="scientific">Chitinimonas arctica</name>
    <dbReference type="NCBI Taxonomy" id="2594795"/>
    <lineage>
        <taxon>Bacteria</taxon>
        <taxon>Pseudomonadati</taxon>
        <taxon>Pseudomonadota</taxon>
        <taxon>Betaproteobacteria</taxon>
        <taxon>Neisseriales</taxon>
        <taxon>Chitinibacteraceae</taxon>
        <taxon>Chitinimonas</taxon>
    </lineage>
</organism>
<reference evidence="14" key="1">
    <citation type="submission" date="2019-07" db="EMBL/GenBank/DDBJ databases">
        <title>Chitinimonas sp. nov., isolated from Ny-Alesund, arctica soil.</title>
        <authorList>
            <person name="Xu Q."/>
            <person name="Peng F."/>
        </authorList>
    </citation>
    <scope>NUCLEOTIDE SEQUENCE [LARGE SCALE GENOMIC DNA]</scope>
    <source>
        <strain evidence="14">R3-44</strain>
    </source>
</reference>
<dbReference type="NCBIfam" id="TIGR02532">
    <property type="entry name" value="IV_pilin_GFxxxE"/>
    <property type="match status" value="1"/>
</dbReference>
<comment type="subcellular location">
    <subcellularLocation>
        <location evidence="1">Cell inner membrane</location>
        <topology evidence="1">Single-pass membrane protein</topology>
    </subcellularLocation>
</comment>
<keyword evidence="7 11" id="KW-0812">Transmembrane</keyword>
<feature type="domain" description="Type II secretion system protein GspG C-terminal" evidence="12">
    <location>
        <begin position="33"/>
        <end position="139"/>
    </location>
</feature>
<dbReference type="InterPro" id="IPR010054">
    <property type="entry name" value="Type2_sec_GspG"/>
</dbReference>
<dbReference type="RefSeq" id="WP_143856336.1">
    <property type="nucleotide sequence ID" value="NZ_CP041730.1"/>
</dbReference>
<evidence type="ECO:0000256" key="2">
    <source>
        <dbReference type="ARBA" id="ARBA00009984"/>
    </source>
</evidence>
<feature type="region of interest" description="Disordered" evidence="10">
    <location>
        <begin position="77"/>
        <end position="139"/>
    </location>
</feature>
<evidence type="ECO:0000256" key="1">
    <source>
        <dbReference type="ARBA" id="ARBA00004377"/>
    </source>
</evidence>
<evidence type="ECO:0000256" key="5">
    <source>
        <dbReference type="ARBA" id="ARBA00022481"/>
    </source>
</evidence>
<accession>A0A516SB87</accession>
<evidence type="ECO:0000256" key="7">
    <source>
        <dbReference type="ARBA" id="ARBA00022692"/>
    </source>
</evidence>
<dbReference type="InterPro" id="IPR000983">
    <property type="entry name" value="Bac_GSPG_pilin"/>
</dbReference>
<comment type="similarity">
    <text evidence="2">Belongs to the GSP G family.</text>
</comment>
<keyword evidence="4" id="KW-1003">Cell membrane</keyword>
<dbReference type="SUPFAM" id="SSF54523">
    <property type="entry name" value="Pili subunits"/>
    <property type="match status" value="1"/>
</dbReference>
<evidence type="ECO:0000256" key="8">
    <source>
        <dbReference type="ARBA" id="ARBA00022989"/>
    </source>
</evidence>
<evidence type="ECO:0000256" key="9">
    <source>
        <dbReference type="ARBA" id="ARBA00023136"/>
    </source>
</evidence>
<dbReference type="GO" id="GO:0005886">
    <property type="term" value="C:plasma membrane"/>
    <property type="evidence" value="ECO:0007669"/>
    <property type="project" value="UniProtKB-SubCell"/>
</dbReference>
<dbReference type="PANTHER" id="PTHR30093:SF45">
    <property type="entry name" value="TYPE II SECRETION SYSTEM CORE PROTEIN G"/>
    <property type="match status" value="1"/>
</dbReference>
<keyword evidence="9 11" id="KW-0472">Membrane</keyword>
<keyword evidence="6" id="KW-0997">Cell inner membrane</keyword>
<dbReference type="GO" id="GO:0015628">
    <property type="term" value="P:protein secretion by the type II secretion system"/>
    <property type="evidence" value="ECO:0007669"/>
    <property type="project" value="InterPro"/>
</dbReference>
<evidence type="ECO:0000256" key="10">
    <source>
        <dbReference type="SAM" id="MobiDB-lite"/>
    </source>
</evidence>
<dbReference type="OrthoDB" id="9790035at2"/>
<sequence length="139" mass="15222">MPLLRRRQIGFTLLELLIALVIIGLLVGVVGPNLFKNLGKSEVTTAQQQIDALSKALEQYRLDTGHFPRTEQGLASLMAQPSDEPRWRGPYLKKAVPPDPWGQPYQYRSPGSNSRDFDLLSNGPSGRPGGTGDNAPITN</sequence>
<evidence type="ECO:0000313" key="14">
    <source>
        <dbReference type="Proteomes" id="UP000317550"/>
    </source>
</evidence>
<dbReference type="InterPro" id="IPR045584">
    <property type="entry name" value="Pilin-like"/>
</dbReference>